<reference evidence="12" key="1">
    <citation type="submission" date="2022-01" db="UniProtKB">
        <authorList>
            <consortium name="EnsemblMetazoa"/>
        </authorList>
    </citation>
    <scope>IDENTIFICATION</scope>
</reference>
<evidence type="ECO:0000313" key="12">
    <source>
        <dbReference type="EnsemblMetazoa" id="XP_024086184.1"/>
    </source>
</evidence>
<keyword evidence="9" id="KW-0456">Lyase</keyword>
<dbReference type="GO" id="GO:0006635">
    <property type="term" value="P:fatty acid beta-oxidation"/>
    <property type="evidence" value="ECO:0007669"/>
    <property type="project" value="UniProtKB-UniPathway"/>
</dbReference>
<dbReference type="SUPFAM" id="SSF51735">
    <property type="entry name" value="NAD(P)-binding Rossmann-fold domains"/>
    <property type="match status" value="1"/>
</dbReference>
<dbReference type="OMA" id="GKTRWQR"/>
<dbReference type="GO" id="GO:0016853">
    <property type="term" value="F:isomerase activity"/>
    <property type="evidence" value="ECO:0007669"/>
    <property type="project" value="UniProtKB-KW"/>
</dbReference>
<evidence type="ECO:0000256" key="3">
    <source>
        <dbReference type="ARBA" id="ARBA00006484"/>
    </source>
</evidence>
<dbReference type="FunFam" id="3.40.50.720:FF:000185">
    <property type="entry name" value="peroxisomal multifunctional enzyme type 2"/>
    <property type="match status" value="1"/>
</dbReference>
<dbReference type="InterPro" id="IPR002539">
    <property type="entry name" value="MaoC-like_dom"/>
</dbReference>
<evidence type="ECO:0000256" key="8">
    <source>
        <dbReference type="ARBA" id="ARBA00023235"/>
    </source>
</evidence>
<dbReference type="InterPro" id="IPR020904">
    <property type="entry name" value="Sc_DH/Rdtase_CS"/>
</dbReference>
<evidence type="ECO:0000256" key="9">
    <source>
        <dbReference type="ARBA" id="ARBA00023239"/>
    </source>
</evidence>
<dbReference type="SUPFAM" id="SSF54637">
    <property type="entry name" value="Thioesterase/thiol ester dehydrase-isomerase"/>
    <property type="match status" value="2"/>
</dbReference>
<keyword evidence="6" id="KW-0443">Lipid metabolism</keyword>
<dbReference type="InterPro" id="IPR036527">
    <property type="entry name" value="SCP2_sterol-bd_dom_sf"/>
</dbReference>
<dbReference type="GeneID" id="106670504"/>
<evidence type="ECO:0000256" key="2">
    <source>
        <dbReference type="ARBA" id="ARBA00005005"/>
    </source>
</evidence>
<sequence length="717" mass="77913">MEKLRFDGKVVIVTGAGAGLGRAYALLFGSRGASVVVNDLGSTRSGDGSSSKAADAVVEEIKKMGGKAVGDYNSVVDGDKIVQTALENFGRIDVVVNNAGILRDKSFARISNADWDLIHDVHLKGTFKTTQAAWPHFRKQNYGRVIVTASNSGLYGNFGQANYSAAKMGVVGLCKTLAIEGRKNNINCNVIVPTAASRLTEDILPPEFFKELKPELIAPVVVWLCHEDCSENGSVIESAAGWATKYSLVRGPGAILRKSMEDVVTPEEVQANWEQVTDLTTTETLGSIEEATGGLMTQMERMKSGDVLEPKHEEEYCLHLNHKDCIVFALGIGASITNPNEVKFLYENDEKFSAFPTMAIIPGQLAVMTSPLTSNAIPGRSYDLSQILHGEQYLELFKPLPTTGVTKSKCKLIEVLDKGKNAVFVVGVETFDENNDKICYGEMTVVVVNAGGFGGLKESTKCVQTQAPPSRKPDHIVEEKIGENQAVMYRLSGDSNPLHIDPSFASIAGYEKPILHGLCSLGFSARHVLNTFAEGDPSCFKAIKVRFAKPTYPGEVLRTEMWKEGNRIHFQSISSNATVISGAYVDLHQVLEAAPRSDINDSSLESNVVFQKIGELVKGHNEVCKKINGVFLYKILSQGEEAAIWTVDLISGKVYKGLPEPGVNANTTLILEDNIMVKMALGQLNPQTAFMKGMLKIKGNIMLAQKLKDLMILSSKL</sequence>
<keyword evidence="5" id="KW-0560">Oxidoreductase</keyword>
<dbReference type="Gene3D" id="1.10.287.4290">
    <property type="match status" value="1"/>
</dbReference>
<dbReference type="InterPro" id="IPR002347">
    <property type="entry name" value="SDR_fam"/>
</dbReference>
<dbReference type="RefSeq" id="XP_024086184.1">
    <property type="nucleotide sequence ID" value="XM_024230416.1"/>
</dbReference>
<dbReference type="UniPathway" id="UPA00659"/>
<dbReference type="PANTHER" id="PTHR45024:SF2">
    <property type="entry name" value="SCP2 DOMAIN-CONTAINING PROTEIN"/>
    <property type="match status" value="1"/>
</dbReference>
<dbReference type="KEGG" id="clec:106670504"/>
<dbReference type="PANTHER" id="PTHR45024">
    <property type="entry name" value="DEHYDROGENASES, SHORT CHAIN"/>
    <property type="match status" value="1"/>
</dbReference>
<evidence type="ECO:0000256" key="4">
    <source>
        <dbReference type="ARBA" id="ARBA00022832"/>
    </source>
</evidence>
<dbReference type="FunFam" id="3.10.129.10:FF:000013">
    <property type="entry name" value="Peroxisomal multifunctional enzyme type 2"/>
    <property type="match status" value="1"/>
</dbReference>
<dbReference type="SUPFAM" id="SSF55718">
    <property type="entry name" value="SCP-like"/>
    <property type="match status" value="1"/>
</dbReference>
<dbReference type="SMART" id="SM00822">
    <property type="entry name" value="PKS_KR"/>
    <property type="match status" value="1"/>
</dbReference>
<dbReference type="GO" id="GO:0018812">
    <property type="term" value="F:3-hydroxyacyl-CoA dehydratase activity"/>
    <property type="evidence" value="ECO:0007669"/>
    <property type="project" value="UniProtKB-ARBA"/>
</dbReference>
<dbReference type="CDD" id="cd05353">
    <property type="entry name" value="hydroxyacyl-CoA-like_DH_SDR_c-like"/>
    <property type="match status" value="1"/>
</dbReference>
<evidence type="ECO:0000256" key="7">
    <source>
        <dbReference type="ARBA" id="ARBA00023140"/>
    </source>
</evidence>
<dbReference type="Pfam" id="PF00106">
    <property type="entry name" value="adh_short"/>
    <property type="match status" value="1"/>
</dbReference>
<dbReference type="AlphaFoldDB" id="A0A8I6SPY8"/>
<organism evidence="12 13">
    <name type="scientific">Cimex lectularius</name>
    <name type="common">Bed bug</name>
    <name type="synonym">Acanthia lectularia</name>
    <dbReference type="NCBI Taxonomy" id="79782"/>
    <lineage>
        <taxon>Eukaryota</taxon>
        <taxon>Metazoa</taxon>
        <taxon>Ecdysozoa</taxon>
        <taxon>Arthropoda</taxon>
        <taxon>Hexapoda</taxon>
        <taxon>Insecta</taxon>
        <taxon>Pterygota</taxon>
        <taxon>Neoptera</taxon>
        <taxon>Paraneoptera</taxon>
        <taxon>Hemiptera</taxon>
        <taxon>Heteroptera</taxon>
        <taxon>Panheteroptera</taxon>
        <taxon>Cimicomorpha</taxon>
        <taxon>Cimicidae</taxon>
        <taxon>Cimex</taxon>
    </lineage>
</organism>
<dbReference type="Gene3D" id="3.40.50.720">
    <property type="entry name" value="NAD(P)-binding Rossmann-like Domain"/>
    <property type="match status" value="1"/>
</dbReference>
<comment type="pathway">
    <text evidence="2">Lipid metabolism; fatty acid beta-oxidation.</text>
</comment>
<keyword evidence="13" id="KW-1185">Reference proteome</keyword>
<keyword evidence="4" id="KW-0276">Fatty acid metabolism</keyword>
<evidence type="ECO:0000259" key="11">
    <source>
        <dbReference type="SMART" id="SM00822"/>
    </source>
</evidence>
<dbReference type="PRINTS" id="PR00080">
    <property type="entry name" value="SDRFAMILY"/>
</dbReference>
<dbReference type="EnsemblMetazoa" id="XM_024230416.1">
    <property type="protein sequence ID" value="XP_024086184.1"/>
    <property type="gene ID" value="LOC106670504"/>
</dbReference>
<keyword evidence="7" id="KW-0576">Peroxisome</keyword>
<comment type="subcellular location">
    <subcellularLocation>
        <location evidence="1">Peroxisome</location>
    </subcellularLocation>
</comment>
<dbReference type="Pfam" id="PF02036">
    <property type="entry name" value="SCP2"/>
    <property type="match status" value="1"/>
</dbReference>
<dbReference type="Gene3D" id="3.10.129.10">
    <property type="entry name" value="Hotdog Thioesterase"/>
    <property type="match status" value="1"/>
</dbReference>
<evidence type="ECO:0000313" key="13">
    <source>
        <dbReference type="Proteomes" id="UP000494040"/>
    </source>
</evidence>
<comment type="similarity">
    <text evidence="3">Belongs to the short-chain dehydrogenases/reductases (SDR) family.</text>
</comment>
<proteinExistence type="inferred from homology"/>
<dbReference type="CDD" id="cd03448">
    <property type="entry name" value="HDE_HSD"/>
    <property type="match status" value="1"/>
</dbReference>
<dbReference type="Pfam" id="PF01575">
    <property type="entry name" value="MaoC_dehydratas"/>
    <property type="match status" value="1"/>
</dbReference>
<feature type="domain" description="Ketoreductase" evidence="11">
    <location>
        <begin position="9"/>
        <end position="183"/>
    </location>
</feature>
<accession>A0A8I6SPY8</accession>
<dbReference type="InterPro" id="IPR036291">
    <property type="entry name" value="NAD(P)-bd_dom_sf"/>
</dbReference>
<dbReference type="OrthoDB" id="3592703at2759"/>
<dbReference type="InterPro" id="IPR051687">
    <property type="entry name" value="Peroxisomal_Beta-Oxidation"/>
</dbReference>
<dbReference type="InterPro" id="IPR029069">
    <property type="entry name" value="HotDog_dom_sf"/>
</dbReference>
<dbReference type="Proteomes" id="UP000494040">
    <property type="component" value="Unassembled WGS sequence"/>
</dbReference>
<protein>
    <recommendedName>
        <fullName evidence="10">Peroxisomal multifunctional enzyme type 2</fullName>
    </recommendedName>
</protein>
<evidence type="ECO:0000256" key="5">
    <source>
        <dbReference type="ARBA" id="ARBA00023002"/>
    </source>
</evidence>
<dbReference type="Pfam" id="PF22622">
    <property type="entry name" value="MFE-2_hydrat-2_N"/>
    <property type="match status" value="1"/>
</dbReference>
<dbReference type="PRINTS" id="PR00081">
    <property type="entry name" value="GDHRDH"/>
</dbReference>
<evidence type="ECO:0000256" key="1">
    <source>
        <dbReference type="ARBA" id="ARBA00004275"/>
    </source>
</evidence>
<keyword evidence="8" id="KW-0413">Isomerase</keyword>
<dbReference type="Gene3D" id="3.30.1050.10">
    <property type="entry name" value="SCP2 sterol-binding domain"/>
    <property type="match status" value="1"/>
</dbReference>
<dbReference type="GO" id="GO:0016491">
    <property type="term" value="F:oxidoreductase activity"/>
    <property type="evidence" value="ECO:0007669"/>
    <property type="project" value="UniProtKB-KW"/>
</dbReference>
<evidence type="ECO:0000256" key="10">
    <source>
        <dbReference type="ARBA" id="ARBA00073497"/>
    </source>
</evidence>
<evidence type="ECO:0000256" key="6">
    <source>
        <dbReference type="ARBA" id="ARBA00023098"/>
    </source>
</evidence>
<dbReference type="InterPro" id="IPR003033">
    <property type="entry name" value="SCP2_sterol-bd_dom"/>
</dbReference>
<dbReference type="PROSITE" id="PS00061">
    <property type="entry name" value="ADH_SHORT"/>
    <property type="match status" value="1"/>
</dbReference>
<dbReference type="GO" id="GO:0005777">
    <property type="term" value="C:peroxisome"/>
    <property type="evidence" value="ECO:0007669"/>
    <property type="project" value="UniProtKB-SubCell"/>
</dbReference>
<name>A0A8I6SPY8_CIMLE</name>
<dbReference type="InterPro" id="IPR057326">
    <property type="entry name" value="KR_dom"/>
</dbReference>
<dbReference type="InterPro" id="IPR054357">
    <property type="entry name" value="MFE-2_N"/>
</dbReference>